<dbReference type="Proteomes" id="UP000218896">
    <property type="component" value="Unassembled WGS sequence"/>
</dbReference>
<feature type="transmembrane region" description="Helical" evidence="8">
    <location>
        <begin position="226"/>
        <end position="247"/>
    </location>
</feature>
<reference evidence="10 11" key="1">
    <citation type="submission" date="2017-08" db="EMBL/GenBank/DDBJ databases">
        <title>Halovibrio sewagensis sp. nov., isolated from wastewater of high salinity.</title>
        <authorList>
            <person name="Dong X."/>
            <person name="Zhang G."/>
        </authorList>
    </citation>
    <scope>NUCLEOTIDE SEQUENCE [LARGE SCALE GENOMIC DNA]</scope>
    <source>
        <strain evidence="10 11">YL5-2</strain>
    </source>
</reference>
<evidence type="ECO:0000313" key="10">
    <source>
        <dbReference type="EMBL" id="PAU81930.1"/>
    </source>
</evidence>
<comment type="subcellular location">
    <subcellularLocation>
        <location evidence="1">Cell membrane</location>
        <topology evidence="1">Multi-pass membrane protein</topology>
    </subcellularLocation>
    <subcellularLocation>
        <location evidence="7">Membrane</location>
        <topology evidence="7">Multi-pass membrane protein</topology>
    </subcellularLocation>
</comment>
<dbReference type="GO" id="GO:0008137">
    <property type="term" value="F:NADH dehydrogenase (ubiquinone) activity"/>
    <property type="evidence" value="ECO:0007669"/>
    <property type="project" value="InterPro"/>
</dbReference>
<dbReference type="OrthoDB" id="9768329at2"/>
<feature type="transmembrane region" description="Helical" evidence="8">
    <location>
        <begin position="65"/>
        <end position="85"/>
    </location>
</feature>
<organism evidence="10 11">
    <name type="scientific">Halovibrio salipaludis</name>
    <dbReference type="NCBI Taxonomy" id="2032626"/>
    <lineage>
        <taxon>Bacteria</taxon>
        <taxon>Pseudomonadati</taxon>
        <taxon>Pseudomonadota</taxon>
        <taxon>Gammaproteobacteria</taxon>
        <taxon>Oceanospirillales</taxon>
        <taxon>Halomonadaceae</taxon>
        <taxon>Halovibrio</taxon>
    </lineage>
</organism>
<feature type="transmembrane region" description="Helical" evidence="8">
    <location>
        <begin position="120"/>
        <end position="137"/>
    </location>
</feature>
<evidence type="ECO:0000256" key="1">
    <source>
        <dbReference type="ARBA" id="ARBA00004651"/>
    </source>
</evidence>
<name>A0A2A2FAR5_9GAMM</name>
<dbReference type="InterPro" id="IPR001750">
    <property type="entry name" value="ND/Mrp_TM"/>
</dbReference>
<accession>A0A2A2FAR5</accession>
<feature type="transmembrane region" description="Helical" evidence="8">
    <location>
        <begin position="149"/>
        <end position="170"/>
    </location>
</feature>
<proteinExistence type="inferred from homology"/>
<evidence type="ECO:0000256" key="2">
    <source>
        <dbReference type="ARBA" id="ARBA00005346"/>
    </source>
</evidence>
<gene>
    <name evidence="10" type="ORF">CK501_01905</name>
</gene>
<dbReference type="GO" id="GO:0005886">
    <property type="term" value="C:plasma membrane"/>
    <property type="evidence" value="ECO:0007669"/>
    <property type="project" value="UniProtKB-SubCell"/>
</dbReference>
<feature type="transmembrane region" description="Helical" evidence="8">
    <location>
        <begin position="384"/>
        <end position="407"/>
    </location>
</feature>
<evidence type="ECO:0000259" key="9">
    <source>
        <dbReference type="Pfam" id="PF00361"/>
    </source>
</evidence>
<keyword evidence="3" id="KW-1003">Cell membrane</keyword>
<dbReference type="AlphaFoldDB" id="A0A2A2FAR5"/>
<evidence type="ECO:0000256" key="7">
    <source>
        <dbReference type="RuleBase" id="RU000320"/>
    </source>
</evidence>
<evidence type="ECO:0000256" key="6">
    <source>
        <dbReference type="ARBA" id="ARBA00023136"/>
    </source>
</evidence>
<keyword evidence="5 8" id="KW-1133">Transmembrane helix</keyword>
<feature type="transmembrane region" description="Helical" evidence="8">
    <location>
        <begin position="253"/>
        <end position="276"/>
    </location>
</feature>
<comment type="similarity">
    <text evidence="2">Belongs to the CPA3 antiporters (TC 2.A.63) subunit D family.</text>
</comment>
<feature type="transmembrane region" description="Helical" evidence="8">
    <location>
        <begin position="419"/>
        <end position="442"/>
    </location>
</feature>
<dbReference type="PRINTS" id="PR01437">
    <property type="entry name" value="NUOXDRDTASE4"/>
</dbReference>
<dbReference type="InterPro" id="IPR050586">
    <property type="entry name" value="CPA3_Na-H_Antiporter_D"/>
</dbReference>
<evidence type="ECO:0000256" key="5">
    <source>
        <dbReference type="ARBA" id="ARBA00022989"/>
    </source>
</evidence>
<keyword evidence="6 8" id="KW-0472">Membrane</keyword>
<evidence type="ECO:0000313" key="11">
    <source>
        <dbReference type="Proteomes" id="UP000218896"/>
    </source>
</evidence>
<keyword evidence="4 7" id="KW-0812">Transmembrane</keyword>
<dbReference type="GO" id="GO:0042773">
    <property type="term" value="P:ATP synthesis coupled electron transport"/>
    <property type="evidence" value="ECO:0007669"/>
    <property type="project" value="InterPro"/>
</dbReference>
<dbReference type="RefSeq" id="WP_095616030.1">
    <property type="nucleotide sequence ID" value="NZ_NSKD01000001.1"/>
</dbReference>
<feature type="transmembrane region" description="Helical" evidence="8">
    <location>
        <begin position="97"/>
        <end position="114"/>
    </location>
</feature>
<dbReference type="PANTHER" id="PTHR42703">
    <property type="entry name" value="NADH DEHYDROGENASE"/>
    <property type="match status" value="1"/>
</dbReference>
<feature type="domain" description="NADH:quinone oxidoreductase/Mrp antiporter transmembrane" evidence="9">
    <location>
        <begin position="114"/>
        <end position="336"/>
    </location>
</feature>
<dbReference type="PANTHER" id="PTHR42703:SF1">
    <property type="entry name" value="NA(+)_H(+) ANTIPORTER SUBUNIT D1"/>
    <property type="match status" value="1"/>
</dbReference>
<dbReference type="Pfam" id="PF00361">
    <property type="entry name" value="Proton_antipo_M"/>
    <property type="match status" value="1"/>
</dbReference>
<protein>
    <recommendedName>
        <fullName evidence="9">NADH:quinone oxidoreductase/Mrp antiporter transmembrane domain-containing protein</fullName>
    </recommendedName>
</protein>
<comment type="caution">
    <text evidence="10">The sequence shown here is derived from an EMBL/GenBank/DDBJ whole genome shotgun (WGS) entry which is preliminary data.</text>
</comment>
<evidence type="ECO:0000256" key="4">
    <source>
        <dbReference type="ARBA" id="ARBA00022692"/>
    </source>
</evidence>
<dbReference type="EMBL" id="NSKD01000001">
    <property type="protein sequence ID" value="PAU81930.1"/>
    <property type="molecule type" value="Genomic_DNA"/>
</dbReference>
<dbReference type="InterPro" id="IPR003918">
    <property type="entry name" value="NADH_UbQ_OxRdtase"/>
</dbReference>
<keyword evidence="11" id="KW-1185">Reference proteome</keyword>
<feature type="transmembrane region" description="Helical" evidence="8">
    <location>
        <begin position="283"/>
        <end position="305"/>
    </location>
</feature>
<feature type="transmembrane region" description="Helical" evidence="8">
    <location>
        <begin position="344"/>
        <end position="364"/>
    </location>
</feature>
<feature type="transmembrane region" description="Helical" evidence="8">
    <location>
        <begin position="190"/>
        <end position="214"/>
    </location>
</feature>
<sequence length="447" mass="46165">MLAALAWPLVLALLVALPRVRGNLHHLLALAALPLLGIAAVSAETTMTEDYPGLLMGMTLGVDGLRWPLLALVAALWTLAGAFASPYLAQSRERARFAVFWLVCLTGNAGLVLAQDVVTFYGAFALMSFAAYGLIVHDGSGRARAAARLYMAFAVAGEGVLLAGLLMAVHEAQSLSLAAIPGAIADADSPHAIIGLLVAGFGIKAGLAGLHFWLPRAHPVAPTPASAVLSGAMIKAGVFGWLVFLPLGDGSWSGWGVVLGGMGVLGIFGAAMVGVFSREPKVVLAWSSISQMGMAALAVGAALAAPEAAPAVMAAVVAFTFHHGLAKGALFLASAIGLPDQRVWRWPLILMVAWPALALVGLPGTSGASAKDALKKALQPVDGVWAVSVDLLSMGAVATAVLMLNFLRCWYRGATRGRAGRWLMLGSWLALVLLSALLVPLWPMAGT</sequence>
<feature type="transmembrane region" description="Helical" evidence="8">
    <location>
        <begin position="311"/>
        <end position="332"/>
    </location>
</feature>
<evidence type="ECO:0000256" key="8">
    <source>
        <dbReference type="SAM" id="Phobius"/>
    </source>
</evidence>
<evidence type="ECO:0000256" key="3">
    <source>
        <dbReference type="ARBA" id="ARBA00022475"/>
    </source>
</evidence>